<feature type="signal peptide" evidence="17">
    <location>
        <begin position="1"/>
        <end position="21"/>
    </location>
</feature>
<keyword evidence="6 16" id="KW-1133">Transmembrane helix</keyword>
<dbReference type="PANTHER" id="PTHR11920">
    <property type="entry name" value="GUANYLYL CYCLASE"/>
    <property type="match status" value="1"/>
</dbReference>
<evidence type="ECO:0000256" key="13">
    <source>
        <dbReference type="RuleBase" id="RU000405"/>
    </source>
</evidence>
<dbReference type="EMBL" id="JAODUP010000072">
    <property type="protein sequence ID" value="KAK2163896.1"/>
    <property type="molecule type" value="Genomic_DNA"/>
</dbReference>
<dbReference type="SUPFAM" id="SSF55073">
    <property type="entry name" value="Nucleotide cyclase"/>
    <property type="match status" value="1"/>
</dbReference>
<keyword evidence="21" id="KW-1185">Reference proteome</keyword>
<dbReference type="InterPro" id="IPR001245">
    <property type="entry name" value="Ser-Thr/Tyr_kinase_cat_dom"/>
</dbReference>
<feature type="region of interest" description="Disordered" evidence="15">
    <location>
        <begin position="1174"/>
        <end position="1198"/>
    </location>
</feature>
<dbReference type="Gene3D" id="6.10.250.780">
    <property type="match status" value="1"/>
</dbReference>
<comment type="caution">
    <text evidence="20">The sequence shown here is derived from an EMBL/GenBank/DDBJ whole genome shotgun (WGS) entry which is preliminary data.</text>
</comment>
<name>A0AAD9K3J2_9ANNE</name>
<sequence length="1380" mass="155130">MIVVRVTLLLCLWMVAGPVNGRNFKLGLLCPKSHIRLGWDITVVAAYKAIETANMNGILTNHTVEIVYRNDRCNNKYGAGMTVALRDEEDVDAYLGPPCSTSTKVAGLLAAFWNRPMFTHGATDPAISDKSIFSTVVRVAPAFTKMSAGVAALVKYFGWRRVVMISSRIIGVRDVFCDYAARSIEKTLRGSEIYLAEWVVFNSGIDGKEMDDMLERIGQRGRIVLMCAKKEDEHNILLAAQERGMTNSEYLYISLDHIPPDDIRTPWAGISDKNKPKEAQLFQAYRSVLQMSLASVNSRKATAFKESIPQWMSEAPTFYNKTLISGKKASTYSLFLHDIVYLYMMVVEDTLNKGQDPRNGELMFENAKHKQFEGITGQVVIDSNGDRDPNYWVYYLNTEDKIYDRVSIDTPGRWLTLDGKPPPDTPICGYLGEKCTSARDAAIGGGVGASAVVTIALVIGYIFYRRRKMEEELRNMLWRIKPDDVNIVRSDKNMSITSQRKAVYKGAIVMMQPIDTSNQIQLTREDHLELNAMRQMTHDNVNTFVGACIDPPTSAILMAFCSRGFKRLTSENELISYTVLTTTLLQGLQYVHSSLLKSHGFLTSDTCYVDNRWVVKISAFGVQRLRRNTSEVYEKSRDLMWTAPELLRQPEDEIPRNGTPRADVYSYGIICRELTYRDLPYDISEMPTEEIIEKVKAGPAEGEAPFRPELSDCLEEGTNPGINTLITSCWAEDPGDRPSLSSIRKSLKAFNKGKNINIMDNLLSMMEKYANNLEEIVQQRTSELVDEKKKTDMLLYSMLPRTVADQLKSAGAVEPETFDECTIFFSDIVGFTSLSSESTPLEVVVLLNDLYTLFDGIIAMHDVYKVETIGDAYMVVSGIPLKNGNKHVGEISTMALDLLNGVHTKFVIRHRPDKKLRLRIGLHTGPCVTGVVGLKMPRYCLFGDTVNMASRMESNGEALKIHMSQNTYHALQLLGGYVTKCRGEMSIKVSKLLMNKHCLTTTWHLPKRPGYQRATGLSKFPDPPAINERIQGAVQVARPDKYGPGEVVVRNLVSGIPDGHRNGVRSPTDDEEDAEQEDGLEGSHLAVEVRGYPARCRENESEFDGRGRQLIRMVVYPARMLMHSPDDGPEQVSERNYWQEEENGIVQDGVHQLVGVPVLFQYAHHPAAIRAVRAPADQRREGQREGQEPRDGDGVLSPYRGQAVVLGHDDHVSVGGDGQQHDDDLADERRLQEARQPAHGVAHRPPIGEERDEGQRHHGDGEKDAAQGHVCQEQVNRRPHGRLLEDDETDDAVPDRRQEHDQQQSDPEHGLHRHRQPDLVVVVVVGSSVCRRWHRGRLAPEGRRRRRIFRRDHGRSKLAIPYHALLKICPYPSCVVINGY</sequence>
<evidence type="ECO:0000256" key="12">
    <source>
        <dbReference type="ARBA" id="ARBA00023293"/>
    </source>
</evidence>
<evidence type="ECO:0000256" key="17">
    <source>
        <dbReference type="SAM" id="SignalP"/>
    </source>
</evidence>
<evidence type="ECO:0000256" key="11">
    <source>
        <dbReference type="ARBA" id="ARBA00023239"/>
    </source>
</evidence>
<evidence type="ECO:0000256" key="15">
    <source>
        <dbReference type="SAM" id="MobiDB-lite"/>
    </source>
</evidence>
<dbReference type="GO" id="GO:0005886">
    <property type="term" value="C:plasma membrane"/>
    <property type="evidence" value="ECO:0007669"/>
    <property type="project" value="TreeGrafter"/>
</dbReference>
<keyword evidence="11 13" id="KW-0456">Lyase</keyword>
<proteinExistence type="inferred from homology"/>
<gene>
    <name evidence="20" type="ORF">LSH36_72g00037</name>
</gene>
<dbReference type="GO" id="GO:0005525">
    <property type="term" value="F:GTP binding"/>
    <property type="evidence" value="ECO:0007669"/>
    <property type="project" value="UniProtKB-KW"/>
</dbReference>
<organism evidence="20 21">
    <name type="scientific">Paralvinella palmiformis</name>
    <dbReference type="NCBI Taxonomy" id="53620"/>
    <lineage>
        <taxon>Eukaryota</taxon>
        <taxon>Metazoa</taxon>
        <taxon>Spiralia</taxon>
        <taxon>Lophotrochozoa</taxon>
        <taxon>Annelida</taxon>
        <taxon>Polychaeta</taxon>
        <taxon>Sedentaria</taxon>
        <taxon>Canalipalpata</taxon>
        <taxon>Terebellida</taxon>
        <taxon>Terebelliformia</taxon>
        <taxon>Alvinellidae</taxon>
        <taxon>Paralvinella</taxon>
    </lineage>
</organism>
<dbReference type="GO" id="GO:0004383">
    <property type="term" value="F:guanylate cyclase activity"/>
    <property type="evidence" value="ECO:0007669"/>
    <property type="project" value="UniProtKB-EC"/>
</dbReference>
<dbReference type="GO" id="GO:0001653">
    <property type="term" value="F:peptide receptor activity"/>
    <property type="evidence" value="ECO:0007669"/>
    <property type="project" value="TreeGrafter"/>
</dbReference>
<dbReference type="GO" id="GO:0004016">
    <property type="term" value="F:adenylate cyclase activity"/>
    <property type="evidence" value="ECO:0007669"/>
    <property type="project" value="TreeGrafter"/>
</dbReference>
<evidence type="ECO:0000256" key="14">
    <source>
        <dbReference type="RuleBase" id="RU003431"/>
    </source>
</evidence>
<dbReference type="Pfam" id="PF01094">
    <property type="entry name" value="ANF_receptor"/>
    <property type="match status" value="1"/>
</dbReference>
<evidence type="ECO:0000256" key="7">
    <source>
        <dbReference type="ARBA" id="ARBA00023134"/>
    </source>
</evidence>
<dbReference type="GO" id="GO:0035556">
    <property type="term" value="P:intracellular signal transduction"/>
    <property type="evidence" value="ECO:0007669"/>
    <property type="project" value="InterPro"/>
</dbReference>
<dbReference type="InterPro" id="IPR028082">
    <property type="entry name" value="Peripla_BP_I"/>
</dbReference>
<dbReference type="Pfam" id="PF00211">
    <property type="entry name" value="Guanylate_cyc"/>
    <property type="match status" value="1"/>
</dbReference>
<protein>
    <recommendedName>
        <fullName evidence="2 14">Guanylate cyclase</fullName>
        <ecNumber evidence="2 14">4.6.1.2</ecNumber>
    </recommendedName>
</protein>
<evidence type="ECO:0000313" key="20">
    <source>
        <dbReference type="EMBL" id="KAK2163896.1"/>
    </source>
</evidence>
<keyword evidence="12 14" id="KW-0141">cGMP biosynthesis</keyword>
<feature type="domain" description="Protein kinase" evidence="18">
    <location>
        <begin position="474"/>
        <end position="750"/>
    </location>
</feature>
<dbReference type="Proteomes" id="UP001208570">
    <property type="component" value="Unassembled WGS sequence"/>
</dbReference>
<evidence type="ECO:0000259" key="18">
    <source>
        <dbReference type="PROSITE" id="PS50011"/>
    </source>
</evidence>
<feature type="domain" description="Guanylate cyclase" evidence="19">
    <location>
        <begin position="822"/>
        <end position="953"/>
    </location>
</feature>
<dbReference type="InterPro" id="IPR001054">
    <property type="entry name" value="A/G_cyclase"/>
</dbReference>
<feature type="compositionally biased region" description="Acidic residues" evidence="15">
    <location>
        <begin position="1069"/>
        <end position="1080"/>
    </location>
</feature>
<keyword evidence="8 16" id="KW-0472">Membrane</keyword>
<keyword evidence="9" id="KW-0675">Receptor</keyword>
<dbReference type="InterPro" id="IPR018297">
    <property type="entry name" value="A/G_cyclase_CS"/>
</dbReference>
<keyword evidence="4 17" id="KW-0732">Signal</keyword>
<evidence type="ECO:0000256" key="9">
    <source>
        <dbReference type="ARBA" id="ARBA00023170"/>
    </source>
</evidence>
<dbReference type="Gene3D" id="3.40.50.2300">
    <property type="match status" value="2"/>
</dbReference>
<dbReference type="InterPro" id="IPR011009">
    <property type="entry name" value="Kinase-like_dom_sf"/>
</dbReference>
<feature type="compositionally biased region" description="Basic and acidic residues" evidence="15">
    <location>
        <begin position="1293"/>
        <end position="1310"/>
    </location>
</feature>
<dbReference type="Pfam" id="PF07701">
    <property type="entry name" value="HNOBA"/>
    <property type="match status" value="1"/>
</dbReference>
<feature type="compositionally biased region" description="Basic and acidic residues" evidence="15">
    <location>
        <begin position="1176"/>
        <end position="1193"/>
    </location>
</feature>
<evidence type="ECO:0000256" key="1">
    <source>
        <dbReference type="ARBA" id="ARBA00004479"/>
    </source>
</evidence>
<feature type="region of interest" description="Disordered" evidence="15">
    <location>
        <begin position="1055"/>
        <end position="1082"/>
    </location>
</feature>
<keyword evidence="7" id="KW-0342">GTP-binding</keyword>
<dbReference type="SUPFAM" id="SSF56112">
    <property type="entry name" value="Protein kinase-like (PK-like)"/>
    <property type="match status" value="1"/>
</dbReference>
<dbReference type="PROSITE" id="PS50011">
    <property type="entry name" value="PROTEIN_KINASE_DOM"/>
    <property type="match status" value="1"/>
</dbReference>
<dbReference type="CDD" id="cd06352">
    <property type="entry name" value="PBP1_NPR_GC-like"/>
    <property type="match status" value="1"/>
</dbReference>
<evidence type="ECO:0000313" key="21">
    <source>
        <dbReference type="Proteomes" id="UP001208570"/>
    </source>
</evidence>
<evidence type="ECO:0000256" key="5">
    <source>
        <dbReference type="ARBA" id="ARBA00022741"/>
    </source>
</evidence>
<dbReference type="CDD" id="cd07302">
    <property type="entry name" value="CHD"/>
    <property type="match status" value="1"/>
</dbReference>
<feature type="chain" id="PRO_5042089694" description="Guanylate cyclase" evidence="17">
    <location>
        <begin position="22"/>
        <end position="1380"/>
    </location>
</feature>
<comment type="catalytic activity">
    <reaction evidence="14">
        <text>GTP = 3',5'-cyclic GMP + diphosphate</text>
        <dbReference type="Rhea" id="RHEA:13665"/>
        <dbReference type="ChEBI" id="CHEBI:33019"/>
        <dbReference type="ChEBI" id="CHEBI:37565"/>
        <dbReference type="ChEBI" id="CHEBI:57746"/>
        <dbReference type="EC" id="4.6.1.2"/>
    </reaction>
</comment>
<reference evidence="20" key="1">
    <citation type="journal article" date="2023" name="Mol. Biol. Evol.">
        <title>Third-Generation Sequencing Reveals the Adaptive Role of the Epigenome in Three Deep-Sea Polychaetes.</title>
        <authorList>
            <person name="Perez M."/>
            <person name="Aroh O."/>
            <person name="Sun Y."/>
            <person name="Lan Y."/>
            <person name="Juniper S.K."/>
            <person name="Young C.R."/>
            <person name="Angers B."/>
            <person name="Qian P.Y."/>
        </authorList>
    </citation>
    <scope>NUCLEOTIDE SEQUENCE</scope>
    <source>
        <strain evidence="20">P08H-3</strain>
    </source>
</reference>
<evidence type="ECO:0000256" key="8">
    <source>
        <dbReference type="ARBA" id="ARBA00023136"/>
    </source>
</evidence>
<evidence type="ECO:0000256" key="10">
    <source>
        <dbReference type="ARBA" id="ARBA00023180"/>
    </source>
</evidence>
<evidence type="ECO:0000256" key="4">
    <source>
        <dbReference type="ARBA" id="ARBA00022729"/>
    </source>
</evidence>
<evidence type="ECO:0000256" key="2">
    <source>
        <dbReference type="ARBA" id="ARBA00012202"/>
    </source>
</evidence>
<comment type="similarity">
    <text evidence="13">Belongs to the adenylyl cyclase class-4/guanylyl cyclase family.</text>
</comment>
<dbReference type="Gene3D" id="1.10.510.10">
    <property type="entry name" value="Transferase(Phosphotransferase) domain 1"/>
    <property type="match status" value="1"/>
</dbReference>
<evidence type="ECO:0000259" key="19">
    <source>
        <dbReference type="PROSITE" id="PS50125"/>
    </source>
</evidence>
<feature type="compositionally biased region" description="Basic and acidic residues" evidence="15">
    <location>
        <begin position="1246"/>
        <end position="1266"/>
    </location>
</feature>
<dbReference type="Pfam" id="PF07714">
    <property type="entry name" value="PK_Tyr_Ser-Thr"/>
    <property type="match status" value="1"/>
</dbReference>
<dbReference type="InterPro" id="IPR029787">
    <property type="entry name" value="Nucleotide_cyclase"/>
</dbReference>
<evidence type="ECO:0000256" key="3">
    <source>
        <dbReference type="ARBA" id="ARBA00022692"/>
    </source>
</evidence>
<dbReference type="InterPro" id="IPR000719">
    <property type="entry name" value="Prot_kinase_dom"/>
</dbReference>
<keyword evidence="5" id="KW-0547">Nucleotide-binding</keyword>
<dbReference type="InterPro" id="IPR001170">
    <property type="entry name" value="ANPR/GUC"/>
</dbReference>
<dbReference type="PROSITE" id="PS50125">
    <property type="entry name" value="GUANYLATE_CYCLASE_2"/>
    <property type="match status" value="1"/>
</dbReference>
<dbReference type="InterPro" id="IPR011645">
    <property type="entry name" value="HNOB_dom_associated"/>
</dbReference>
<feature type="region of interest" description="Disordered" evidence="15">
    <location>
        <begin position="1233"/>
        <end position="1315"/>
    </location>
</feature>
<accession>A0AAD9K3J2</accession>
<dbReference type="PROSITE" id="PS00452">
    <property type="entry name" value="GUANYLATE_CYCLASE_1"/>
    <property type="match status" value="1"/>
</dbReference>
<dbReference type="EC" id="4.6.1.2" evidence="2 14"/>
<keyword evidence="10" id="KW-0325">Glycoprotein</keyword>
<dbReference type="GO" id="GO:0004672">
    <property type="term" value="F:protein kinase activity"/>
    <property type="evidence" value="ECO:0007669"/>
    <property type="project" value="InterPro"/>
</dbReference>
<dbReference type="PANTHER" id="PTHR11920:SF501">
    <property type="entry name" value="GUANYLATE CYCLASE 32E"/>
    <property type="match status" value="1"/>
</dbReference>
<dbReference type="PRINTS" id="PR00255">
    <property type="entry name" value="NATPEPTIDER"/>
</dbReference>
<keyword evidence="3 16" id="KW-0812">Transmembrane</keyword>
<evidence type="ECO:0000256" key="6">
    <source>
        <dbReference type="ARBA" id="ARBA00022989"/>
    </source>
</evidence>
<dbReference type="SUPFAM" id="SSF53822">
    <property type="entry name" value="Periplasmic binding protein-like I"/>
    <property type="match status" value="1"/>
</dbReference>
<dbReference type="SMART" id="SM00044">
    <property type="entry name" value="CYCc"/>
    <property type="match status" value="1"/>
</dbReference>
<dbReference type="InterPro" id="IPR001828">
    <property type="entry name" value="ANF_lig-bd_rcpt"/>
</dbReference>
<dbReference type="Gene3D" id="3.30.70.1230">
    <property type="entry name" value="Nucleotide cyclase"/>
    <property type="match status" value="1"/>
</dbReference>
<dbReference type="GO" id="GO:0007168">
    <property type="term" value="P:receptor guanylyl cyclase signaling pathway"/>
    <property type="evidence" value="ECO:0007669"/>
    <property type="project" value="TreeGrafter"/>
</dbReference>
<dbReference type="InterPro" id="IPR050401">
    <property type="entry name" value="Cyclic_nucleotide_synthase"/>
</dbReference>
<feature type="transmembrane region" description="Helical" evidence="16">
    <location>
        <begin position="441"/>
        <end position="464"/>
    </location>
</feature>
<comment type="subcellular location">
    <subcellularLocation>
        <location evidence="1">Membrane</location>
        <topology evidence="1">Single-pass type I membrane protein</topology>
    </subcellularLocation>
</comment>
<evidence type="ECO:0000256" key="16">
    <source>
        <dbReference type="SAM" id="Phobius"/>
    </source>
</evidence>
<dbReference type="GO" id="GO:0005524">
    <property type="term" value="F:ATP binding"/>
    <property type="evidence" value="ECO:0007669"/>
    <property type="project" value="InterPro"/>
</dbReference>
<dbReference type="FunFam" id="3.30.70.1230:FF:000004">
    <property type="entry name" value="Guanylate cyclase"/>
    <property type="match status" value="1"/>
</dbReference>